<dbReference type="GO" id="GO:0030466">
    <property type="term" value="P:silent mating-type cassette heterochromatin formation"/>
    <property type="evidence" value="ECO:0007669"/>
    <property type="project" value="TreeGrafter"/>
</dbReference>
<keyword evidence="4" id="KW-1185">Reference proteome</keyword>
<feature type="region of interest" description="Disordered" evidence="1">
    <location>
        <begin position="448"/>
        <end position="559"/>
    </location>
</feature>
<feature type="region of interest" description="Disordered" evidence="1">
    <location>
        <begin position="631"/>
        <end position="669"/>
    </location>
</feature>
<proteinExistence type="predicted"/>
<feature type="compositionally biased region" description="Low complexity" evidence="1">
    <location>
        <begin position="463"/>
        <end position="483"/>
    </location>
</feature>
<feature type="compositionally biased region" description="Polar residues" evidence="1">
    <location>
        <begin position="452"/>
        <end position="462"/>
    </location>
</feature>
<feature type="region of interest" description="Disordered" evidence="1">
    <location>
        <begin position="776"/>
        <end position="839"/>
    </location>
</feature>
<feature type="region of interest" description="Disordered" evidence="1">
    <location>
        <begin position="1403"/>
        <end position="1422"/>
    </location>
</feature>
<evidence type="ECO:0000313" key="3">
    <source>
        <dbReference type="EMBL" id="OWP06205.1"/>
    </source>
</evidence>
<feature type="compositionally biased region" description="Basic residues" evidence="1">
    <location>
        <begin position="1233"/>
        <end position="1243"/>
    </location>
</feature>
<feature type="compositionally biased region" description="Polar residues" evidence="1">
    <location>
        <begin position="1245"/>
        <end position="1265"/>
    </location>
</feature>
<feature type="compositionally biased region" description="Low complexity" evidence="1">
    <location>
        <begin position="353"/>
        <end position="363"/>
    </location>
</feature>
<dbReference type="Gene3D" id="3.30.50.10">
    <property type="entry name" value="Erythroid Transcription Factor GATA-1, subunit A"/>
    <property type="match status" value="1"/>
</dbReference>
<feature type="compositionally biased region" description="Polar residues" evidence="1">
    <location>
        <begin position="811"/>
        <end position="831"/>
    </location>
</feature>
<dbReference type="EMBL" id="MZNU01000052">
    <property type="protein sequence ID" value="OWP06205.1"/>
    <property type="molecule type" value="Genomic_DNA"/>
</dbReference>
<dbReference type="GO" id="GO:0008270">
    <property type="term" value="F:zinc ion binding"/>
    <property type="evidence" value="ECO:0007669"/>
    <property type="project" value="InterPro"/>
</dbReference>
<feature type="region of interest" description="Disordered" evidence="1">
    <location>
        <begin position="1212"/>
        <end position="1265"/>
    </location>
</feature>
<evidence type="ECO:0000313" key="4">
    <source>
        <dbReference type="Proteomes" id="UP000242519"/>
    </source>
</evidence>
<sequence>MTTPTGQPPSHNPLQAAQAPAPAAGRENEDGVSIRGMRLKVLYTFDDQNKTNCLARWPHVLQVQTVAMDEATCIGVIELKTCIDAIVQCSPELVARLGQDYTVYAYDYSEYDNPLVGQGMLSKALSTASPTPDAPASQSRQLITGRVCKNIMGIFAGGIKETLEVKLRLVPVPTTLQGEYQNTMERYREMNKAGPPGFDPNEWNSFIQSNPNLGQVAKKLSPAPVTNLNMRDGMSMEVMNQLLSPSLQQQNMPDPPNQPQFSKQPPDQQQPQYNQKPQYNQQPLSNQQSSFRQQSSFANQNPFNPVSGFTPVITENSGNEVRGPSSAGEKTKKTSRPSSRVSVKRPRARKSKATSVAKGTAAAAGGGNTSGYEEGTDGDDGPVSKKRAKVTKTNWKGNTLGTKSDSLRVAAGTSGGLRLLRPVAISPYPPGGRPQGSHLVEIARAPTPVPHVQSQHVPRNQGSLRSSLRQDSVSSQSLLQNQDRLSPYPHLQNPEDQVRRSIESIHPSPERFSPGGTPPEIGSSPPVMRTRPPSTIRSSPPCPSSPVLPQMPRTDSGFMSGSVEDLFGEDEVTRPAQEEDLEVLTQEEWEIRAARRRAQYPLEGSDFNMVIQEEQPGPPELLPTRMPEFETQKRVGGKARAADRLKNGSVVSENGQALPPLKHSSHGPIRRAMSQPDVKTVPYQTQNSSLGPGALNTYSPAPEPQPHHQAMSQPPPEIPKNIGTMAPKPQPLIPPISPSPRAATDLTPVPKAQTHHMGPIEASKFALPTSVDSQTTLGAKNAPINTQNSATASAPTQANVPTFAPGPASLSRPTSRSGTMVRTASTGSLTLPQAPASDPVMPRCILQRSQTWTGAPHPASEVPIPPPGYMLQQIHLPGPPNNYGHPATKIIASKKSLARQKIEDAIARGEMPPFCSNCGAVETPTWRKAWSQDLDGEPGYHEYSDKPGCVTAIIILERDSAGKPTKYKLVKKFLGAGEQQGQFDEFVLCNPCGLWMSKYKTQRPENRWESNGWKERARGDKRKSVAQKAKMGQAGFPTSESNFPLPDFPYSDANLPHSGVSMQMSGVATVETRVQQAPPENLEVNTRERSTSVQPKKRLNAMTSNAASAALRRAIQSSPARWAAGTQQSPIDIQEELGTTRRLLFPSPRKEGSSKVLGEAAINIVATDIRSPKEIIAEVQAHNKENCPPAINDEDIDAELLQLFEEEMAKGDDIERPSTPEQKTPIANPFKTPTRRTPSHRPITRSVSRSIRSAQSVRSARSLKSPSQLLFTRTPTRTPCSVRRSPRNHDGVFESPFTATLNQMMSEANSQNSPARHNVDIDFGSLPDLSNIDDNNNVDMDFSLEDFFSTDVPMPSSPPQLFNLYEDPAIGEMNVDSVNWEEFAKFNHRVLQADEDEVMLIKEEPEASPRKVSDACEQENGA</sequence>
<evidence type="ECO:0000259" key="2">
    <source>
        <dbReference type="Pfam" id="PF25823"/>
    </source>
</evidence>
<dbReference type="InParanoid" id="A0A218ZG02"/>
<dbReference type="GO" id="GO:0006357">
    <property type="term" value="P:regulation of transcription by RNA polymerase II"/>
    <property type="evidence" value="ECO:0007669"/>
    <property type="project" value="TreeGrafter"/>
</dbReference>
<dbReference type="PANTHER" id="PTHR39147:SF1">
    <property type="entry name" value="PROTEIN SPT21"/>
    <property type="match status" value="1"/>
</dbReference>
<feature type="region of interest" description="Disordered" evidence="1">
    <location>
        <begin position="247"/>
        <end position="403"/>
    </location>
</feature>
<name>A0A218ZG02_9HELO</name>
<feature type="compositionally biased region" description="Basic residues" evidence="1">
    <location>
        <begin position="342"/>
        <end position="352"/>
    </location>
</feature>
<dbReference type="InterPro" id="IPR057725">
    <property type="entry name" value="Ams2-SPT21_N"/>
</dbReference>
<accession>A0A218ZG02</accession>
<organism evidence="3 4">
    <name type="scientific">Diplocarpon coronariae</name>
    <dbReference type="NCBI Taxonomy" id="2795749"/>
    <lineage>
        <taxon>Eukaryota</taxon>
        <taxon>Fungi</taxon>
        <taxon>Dikarya</taxon>
        <taxon>Ascomycota</taxon>
        <taxon>Pezizomycotina</taxon>
        <taxon>Leotiomycetes</taxon>
        <taxon>Helotiales</taxon>
        <taxon>Drepanopezizaceae</taxon>
        <taxon>Diplocarpon</taxon>
    </lineage>
</organism>
<feature type="compositionally biased region" description="Polar residues" evidence="1">
    <location>
        <begin position="391"/>
        <end position="403"/>
    </location>
</feature>
<feature type="compositionally biased region" description="Low complexity" evidence="1">
    <location>
        <begin position="259"/>
        <end position="301"/>
    </location>
</feature>
<feature type="domain" description="Ams2/SPT21 N-terminal" evidence="2">
    <location>
        <begin position="32"/>
        <end position="172"/>
    </location>
</feature>
<reference evidence="3 4" key="1">
    <citation type="submission" date="2017-04" db="EMBL/GenBank/DDBJ databases">
        <title>Draft genome sequence of Marssonina coronaria NL1: causal agent of apple blotch.</title>
        <authorList>
            <person name="Cheng Q."/>
        </authorList>
    </citation>
    <scope>NUCLEOTIDE SEQUENCE [LARGE SCALE GENOMIC DNA]</scope>
    <source>
        <strain evidence="3 4">NL1</strain>
    </source>
</reference>
<feature type="compositionally biased region" description="Basic and acidic residues" evidence="1">
    <location>
        <begin position="1403"/>
        <end position="1414"/>
    </location>
</feature>
<comment type="caution">
    <text evidence="3">The sequence shown here is derived from an EMBL/GenBank/DDBJ whole genome shotgun (WGS) entry which is preliminary data.</text>
</comment>
<dbReference type="InterPro" id="IPR013088">
    <property type="entry name" value="Znf_NHR/GATA"/>
</dbReference>
<feature type="region of interest" description="Disordered" evidence="1">
    <location>
        <begin position="1"/>
        <end position="30"/>
    </location>
</feature>
<feature type="compositionally biased region" description="Polar residues" evidence="1">
    <location>
        <begin position="776"/>
        <end position="800"/>
    </location>
</feature>
<feature type="compositionally biased region" description="Pro residues" evidence="1">
    <location>
        <begin position="728"/>
        <end position="738"/>
    </location>
</feature>
<feature type="region of interest" description="Disordered" evidence="1">
    <location>
        <begin position="683"/>
        <end position="755"/>
    </location>
</feature>
<evidence type="ECO:0000256" key="1">
    <source>
        <dbReference type="SAM" id="MobiDB-lite"/>
    </source>
</evidence>
<dbReference type="InterPro" id="IPR042403">
    <property type="entry name" value="Spt21/Ams2"/>
</dbReference>
<feature type="compositionally biased region" description="Low complexity" evidence="1">
    <location>
        <begin position="15"/>
        <end position="24"/>
    </location>
</feature>
<dbReference type="Pfam" id="PF25823">
    <property type="entry name" value="Ams2-SPT21_N"/>
    <property type="match status" value="1"/>
</dbReference>
<dbReference type="GO" id="GO:0000183">
    <property type="term" value="P:rDNA heterochromatin formation"/>
    <property type="evidence" value="ECO:0007669"/>
    <property type="project" value="TreeGrafter"/>
</dbReference>
<dbReference type="PANTHER" id="PTHR39147">
    <property type="entry name" value="PROTEIN SPT21"/>
    <property type="match status" value="1"/>
</dbReference>
<protein>
    <submittedName>
        <fullName evidence="3">GATA transcription factor (Ams2)</fullName>
    </submittedName>
</protein>
<dbReference type="Proteomes" id="UP000242519">
    <property type="component" value="Unassembled WGS sequence"/>
</dbReference>
<gene>
    <name evidence="3" type="ORF">B2J93_4326</name>
</gene>
<dbReference type="OrthoDB" id="3199820at2759"/>
<dbReference type="SUPFAM" id="SSF57716">
    <property type="entry name" value="Glucocorticoid receptor-like (DNA-binding domain)"/>
    <property type="match status" value="1"/>
</dbReference>
<feature type="compositionally biased region" description="Pro residues" evidence="1">
    <location>
        <begin position="1"/>
        <end position="11"/>
    </location>
</feature>